<dbReference type="Pfam" id="PF06439">
    <property type="entry name" value="3keto-disac_hyd"/>
    <property type="match status" value="1"/>
</dbReference>
<keyword evidence="3" id="KW-1185">Reference proteome</keyword>
<evidence type="ECO:0000313" key="3">
    <source>
        <dbReference type="Proteomes" id="UP000190339"/>
    </source>
</evidence>
<dbReference type="RefSeq" id="WP_079512773.1">
    <property type="nucleotide sequence ID" value="NZ_FUYL01000006.1"/>
</dbReference>
<organism evidence="2 3">
    <name type="scientific">Maribacter arcticus</name>
    <dbReference type="NCBI Taxonomy" id="561365"/>
    <lineage>
        <taxon>Bacteria</taxon>
        <taxon>Pseudomonadati</taxon>
        <taxon>Bacteroidota</taxon>
        <taxon>Flavobacteriia</taxon>
        <taxon>Flavobacteriales</taxon>
        <taxon>Flavobacteriaceae</taxon>
        <taxon>Maribacter</taxon>
    </lineage>
</organism>
<dbReference type="STRING" id="561365.SAMN05660866_02335"/>
<dbReference type="AlphaFoldDB" id="A0A1T5CJ32"/>
<dbReference type="EMBL" id="FUYL01000006">
    <property type="protein sequence ID" value="SKB59478.1"/>
    <property type="molecule type" value="Genomic_DNA"/>
</dbReference>
<reference evidence="3" key="1">
    <citation type="submission" date="2017-02" db="EMBL/GenBank/DDBJ databases">
        <authorList>
            <person name="Varghese N."/>
            <person name="Submissions S."/>
        </authorList>
    </citation>
    <scope>NUCLEOTIDE SEQUENCE [LARGE SCALE GENOMIC DNA]</scope>
    <source>
        <strain evidence="3">DSM 23546</strain>
    </source>
</reference>
<dbReference type="Gene3D" id="2.60.120.560">
    <property type="entry name" value="Exo-inulinase, domain 1"/>
    <property type="match status" value="1"/>
</dbReference>
<dbReference type="Proteomes" id="UP000190339">
    <property type="component" value="Unassembled WGS sequence"/>
</dbReference>
<feature type="domain" description="3-keto-alpha-glucoside-1,2-lyase/3-keto-2-hydroxy-glucal hydratase" evidence="1">
    <location>
        <begin position="45"/>
        <end position="269"/>
    </location>
</feature>
<protein>
    <recommendedName>
        <fullName evidence="1">3-keto-alpha-glucoside-1,2-lyase/3-keto-2-hydroxy-glucal hydratase domain-containing protein</fullName>
    </recommendedName>
</protein>
<dbReference type="OrthoDB" id="259356at2"/>
<name>A0A1T5CJ32_9FLAO</name>
<dbReference type="PROSITE" id="PS51257">
    <property type="entry name" value="PROKAR_LIPOPROTEIN"/>
    <property type="match status" value="1"/>
</dbReference>
<accession>A0A1T5CJ32</accession>
<dbReference type="InterPro" id="IPR010496">
    <property type="entry name" value="AL/BT2_dom"/>
</dbReference>
<dbReference type="GO" id="GO:0016787">
    <property type="term" value="F:hydrolase activity"/>
    <property type="evidence" value="ECO:0007669"/>
    <property type="project" value="InterPro"/>
</dbReference>
<sequence>MKFHLLVFIILTVFLSCNSEQKKVTKDSKAESFEDEAILNNPPNGYETLFNGENFNGWNIITDNKESDVELFSIENGMIQTYKDLEANSLQPFGELITEKEYKNYILTLEYKWGDKKFKPRHEAVRDAGVLFHAFEESIFWASGAECQIQEGDTGDLWLIGVRGSTKIDASNGHYAQKGKVFTKGKDPKKRYQSFARNWFWENITGWNKIVIEVKGDKATFMVNGKLVNEVFDLGHYDEDSKEWKTLKKGKILLQAEGAEIYYRNIYLKQL</sequence>
<evidence type="ECO:0000259" key="1">
    <source>
        <dbReference type="Pfam" id="PF06439"/>
    </source>
</evidence>
<evidence type="ECO:0000313" key="2">
    <source>
        <dbReference type="EMBL" id="SKB59478.1"/>
    </source>
</evidence>
<gene>
    <name evidence="2" type="ORF">SAMN05660866_02335</name>
</gene>
<proteinExistence type="predicted"/>